<comment type="caution">
    <text evidence="7">The sequence shown here is derived from an EMBL/GenBank/DDBJ whole genome shotgun (WGS) entry which is preliminary data.</text>
</comment>
<sequence length="460" mass="53805">MDSKVLSEEKILRVDDDEDDDNDDEDEEDDIHDFIMYSDEEEQTPLATSRGRRIMKPRAYHRDFTTQLPTTPQIIASERTSNDGRVECLIKWKNESYRHTNWVLADWVSQVSPSLFRGYLKRKEAHGISQVSEDWTVVDRILNVEWEDKSNQKVKRILAVYKDSEYGDAVWDEPPNEEETDVYPDYQAALKRYIQASQVKPPKNMYGLIESVRVAATAESYQRHEIKEQPDFVKGGTLMKHQMEALNWLIYQWEKKQSCILADDMGLGKTIQIVTFLYCLFKKFSIYPFLVVVPNSTATNWIREFEKWAPEMTVAPYFGLNVARKLALHNEILDSHERIKCHVVVATYESIMESSPLHRLFWPILIVDESQRLKSDESYLFKTLSSCRVDHTVLLTGTPLQNNLKELFNIMNFIHPKAFQGSEAKDYENMTASQVEELHSRLRPHFLRRTKEEVLKELPP</sequence>
<dbReference type="SMART" id="SM00487">
    <property type="entry name" value="DEXDc"/>
    <property type="match status" value="1"/>
</dbReference>
<feature type="region of interest" description="Disordered" evidence="5">
    <location>
        <begin position="1"/>
        <end position="30"/>
    </location>
</feature>
<name>A0A367KJP8_RHIST</name>
<proteinExistence type="predicted"/>
<dbReference type="PROSITE" id="PS51192">
    <property type="entry name" value="HELICASE_ATP_BIND_1"/>
    <property type="match status" value="1"/>
</dbReference>
<dbReference type="GO" id="GO:0140658">
    <property type="term" value="F:ATP-dependent chromatin remodeler activity"/>
    <property type="evidence" value="ECO:0007669"/>
    <property type="project" value="TreeGrafter"/>
</dbReference>
<dbReference type="GO" id="GO:0005524">
    <property type="term" value="F:ATP binding"/>
    <property type="evidence" value="ECO:0007669"/>
    <property type="project" value="UniProtKB-KW"/>
</dbReference>
<dbReference type="InterPro" id="IPR056616">
    <property type="entry name" value="Chromo_MIT1"/>
</dbReference>
<dbReference type="GO" id="GO:0042393">
    <property type="term" value="F:histone binding"/>
    <property type="evidence" value="ECO:0007669"/>
    <property type="project" value="TreeGrafter"/>
</dbReference>
<dbReference type="SUPFAM" id="SSF54160">
    <property type="entry name" value="Chromo domain-like"/>
    <property type="match status" value="1"/>
</dbReference>
<keyword evidence="3" id="KW-0067">ATP-binding</keyword>
<dbReference type="InterPro" id="IPR014001">
    <property type="entry name" value="Helicase_ATP-bd"/>
</dbReference>
<evidence type="ECO:0000256" key="1">
    <source>
        <dbReference type="ARBA" id="ARBA00004123"/>
    </source>
</evidence>
<gene>
    <name evidence="7" type="ORF">CU098_001572</name>
</gene>
<dbReference type="InterPro" id="IPR000330">
    <property type="entry name" value="SNF2_N"/>
</dbReference>
<evidence type="ECO:0000256" key="2">
    <source>
        <dbReference type="ARBA" id="ARBA00022741"/>
    </source>
</evidence>
<dbReference type="GO" id="GO:0016887">
    <property type="term" value="F:ATP hydrolysis activity"/>
    <property type="evidence" value="ECO:0007669"/>
    <property type="project" value="TreeGrafter"/>
</dbReference>
<dbReference type="Proteomes" id="UP000253551">
    <property type="component" value="Unassembled WGS sequence"/>
</dbReference>
<organism evidence="7 8">
    <name type="scientific">Rhizopus stolonifer</name>
    <name type="common">Rhizopus nigricans</name>
    <dbReference type="NCBI Taxonomy" id="4846"/>
    <lineage>
        <taxon>Eukaryota</taxon>
        <taxon>Fungi</taxon>
        <taxon>Fungi incertae sedis</taxon>
        <taxon>Mucoromycota</taxon>
        <taxon>Mucoromycotina</taxon>
        <taxon>Mucoromycetes</taxon>
        <taxon>Mucorales</taxon>
        <taxon>Mucorineae</taxon>
        <taxon>Rhizopodaceae</taxon>
        <taxon>Rhizopus</taxon>
    </lineage>
</organism>
<feature type="non-terminal residue" evidence="7">
    <location>
        <position position="460"/>
    </location>
</feature>
<evidence type="ECO:0000256" key="5">
    <source>
        <dbReference type="SAM" id="MobiDB-lite"/>
    </source>
</evidence>
<comment type="subcellular location">
    <subcellularLocation>
        <location evidence="1">Nucleus</location>
    </subcellularLocation>
</comment>
<dbReference type="AlphaFoldDB" id="A0A367KJP8"/>
<dbReference type="GO" id="GO:0000785">
    <property type="term" value="C:chromatin"/>
    <property type="evidence" value="ECO:0007669"/>
    <property type="project" value="TreeGrafter"/>
</dbReference>
<evidence type="ECO:0000259" key="6">
    <source>
        <dbReference type="PROSITE" id="PS51192"/>
    </source>
</evidence>
<dbReference type="STRING" id="4846.A0A367KJP8"/>
<dbReference type="InterPro" id="IPR038718">
    <property type="entry name" value="SNF2-like_sf"/>
</dbReference>
<feature type="domain" description="Helicase ATP-binding" evidence="6">
    <location>
        <begin position="250"/>
        <end position="417"/>
    </location>
</feature>
<evidence type="ECO:0000256" key="3">
    <source>
        <dbReference type="ARBA" id="ARBA00022840"/>
    </source>
</evidence>
<evidence type="ECO:0000313" key="8">
    <source>
        <dbReference type="Proteomes" id="UP000253551"/>
    </source>
</evidence>
<dbReference type="InterPro" id="IPR016197">
    <property type="entry name" value="Chromo-like_dom_sf"/>
</dbReference>
<dbReference type="PANTHER" id="PTHR45623:SF17">
    <property type="entry name" value="CHROMODOMAIN-HELICASE-DNA-BINDING PROTEIN 3-RELATED"/>
    <property type="match status" value="1"/>
</dbReference>
<dbReference type="PANTHER" id="PTHR45623">
    <property type="entry name" value="CHROMODOMAIN-HELICASE-DNA-BINDING PROTEIN 3-RELATED-RELATED"/>
    <property type="match status" value="1"/>
</dbReference>
<dbReference type="SUPFAM" id="SSF52540">
    <property type="entry name" value="P-loop containing nucleoside triphosphate hydrolases"/>
    <property type="match status" value="1"/>
</dbReference>
<feature type="compositionally biased region" description="Basic and acidic residues" evidence="5">
    <location>
        <begin position="1"/>
        <end position="14"/>
    </location>
</feature>
<keyword evidence="4" id="KW-0539">Nucleus</keyword>
<evidence type="ECO:0000256" key="4">
    <source>
        <dbReference type="ARBA" id="ARBA00023242"/>
    </source>
</evidence>
<dbReference type="Gene3D" id="3.40.50.10810">
    <property type="entry name" value="Tandem AAA-ATPase domain"/>
    <property type="match status" value="1"/>
</dbReference>
<accession>A0A367KJP8</accession>
<dbReference type="GO" id="GO:0003682">
    <property type="term" value="F:chromatin binding"/>
    <property type="evidence" value="ECO:0007669"/>
    <property type="project" value="TreeGrafter"/>
</dbReference>
<dbReference type="InterPro" id="IPR027417">
    <property type="entry name" value="P-loop_NTPase"/>
</dbReference>
<dbReference type="Pfam" id="PF23615">
    <property type="entry name" value="Chromo_MIT1"/>
    <property type="match status" value="1"/>
</dbReference>
<dbReference type="EMBL" id="PJQM01001387">
    <property type="protein sequence ID" value="RCI02455.1"/>
    <property type="molecule type" value="Genomic_DNA"/>
</dbReference>
<dbReference type="GO" id="GO:0003677">
    <property type="term" value="F:DNA binding"/>
    <property type="evidence" value="ECO:0007669"/>
    <property type="project" value="TreeGrafter"/>
</dbReference>
<reference evidence="7 8" key="1">
    <citation type="journal article" date="2018" name="G3 (Bethesda)">
        <title>Phylogenetic and Phylogenomic Definition of Rhizopus Species.</title>
        <authorList>
            <person name="Gryganskyi A.P."/>
            <person name="Golan J."/>
            <person name="Dolatabadi S."/>
            <person name="Mondo S."/>
            <person name="Robb S."/>
            <person name="Idnurm A."/>
            <person name="Muszewska A."/>
            <person name="Steczkiewicz K."/>
            <person name="Masonjones S."/>
            <person name="Liao H.L."/>
            <person name="Gajdeczka M.T."/>
            <person name="Anike F."/>
            <person name="Vuek A."/>
            <person name="Anishchenko I.M."/>
            <person name="Voigt K."/>
            <person name="de Hoog G.S."/>
            <person name="Smith M.E."/>
            <person name="Heitman J."/>
            <person name="Vilgalys R."/>
            <person name="Stajich J.E."/>
        </authorList>
    </citation>
    <scope>NUCLEOTIDE SEQUENCE [LARGE SCALE GENOMIC DNA]</scope>
    <source>
        <strain evidence="7 8">LSU 92-RS-03</strain>
    </source>
</reference>
<dbReference type="OrthoDB" id="5857104at2759"/>
<evidence type="ECO:0000313" key="7">
    <source>
        <dbReference type="EMBL" id="RCI02455.1"/>
    </source>
</evidence>
<dbReference type="Gene3D" id="2.40.50.40">
    <property type="match status" value="1"/>
</dbReference>
<feature type="compositionally biased region" description="Acidic residues" evidence="5">
    <location>
        <begin position="15"/>
        <end position="30"/>
    </location>
</feature>
<keyword evidence="2" id="KW-0547">Nucleotide-binding</keyword>
<dbReference type="GO" id="GO:0005634">
    <property type="term" value="C:nucleus"/>
    <property type="evidence" value="ECO:0007669"/>
    <property type="project" value="UniProtKB-SubCell"/>
</dbReference>
<keyword evidence="8" id="KW-1185">Reference proteome</keyword>
<protein>
    <recommendedName>
        <fullName evidence="6">Helicase ATP-binding domain-containing protein</fullName>
    </recommendedName>
</protein>
<dbReference type="Pfam" id="PF00176">
    <property type="entry name" value="SNF2-rel_dom"/>
    <property type="match status" value="1"/>
</dbReference>